<reference evidence="8 9" key="1">
    <citation type="submission" date="2024-09" db="EMBL/GenBank/DDBJ databases">
        <authorList>
            <person name="D'Angelo T."/>
        </authorList>
    </citation>
    <scope>NUCLEOTIDE SEQUENCE [LARGE SCALE GENOMIC DNA]</scope>
    <source>
        <strain evidence="8">SAG AM-320-E07</strain>
    </source>
</reference>
<evidence type="ECO:0000259" key="7">
    <source>
        <dbReference type="Pfam" id="PF07195"/>
    </source>
</evidence>
<comment type="subcellular location">
    <subcellularLocation>
        <location evidence="5">Secreted</location>
    </subcellularLocation>
    <subcellularLocation>
        <location evidence="5">Bacterial flagellum</location>
    </subcellularLocation>
</comment>
<dbReference type="InterPro" id="IPR040026">
    <property type="entry name" value="FliD"/>
</dbReference>
<dbReference type="EMBL" id="JBHPKH010000043">
    <property type="protein sequence ID" value="MFC1572840.1"/>
    <property type="molecule type" value="Genomic_DNA"/>
</dbReference>
<dbReference type="PANTHER" id="PTHR30288">
    <property type="entry name" value="FLAGELLAR CAP/ASSEMBLY PROTEIN FLID"/>
    <property type="match status" value="1"/>
</dbReference>
<proteinExistence type="inferred from homology"/>
<keyword evidence="3 5" id="KW-0175">Coiled coil</keyword>
<comment type="caution">
    <text evidence="8">The sequence shown here is derived from an EMBL/GenBank/DDBJ whole genome shotgun (WGS) entry which is preliminary data.</text>
</comment>
<evidence type="ECO:0000313" key="8">
    <source>
        <dbReference type="EMBL" id="MFC1572840.1"/>
    </source>
</evidence>
<keyword evidence="8" id="KW-0966">Cell projection</keyword>
<comment type="subunit">
    <text evidence="2 5">Homopentamer.</text>
</comment>
<evidence type="ECO:0000256" key="5">
    <source>
        <dbReference type="RuleBase" id="RU362066"/>
    </source>
</evidence>
<keyword evidence="9" id="KW-1185">Reference proteome</keyword>
<dbReference type="Pfam" id="PF07195">
    <property type="entry name" value="FliD_C"/>
    <property type="match status" value="1"/>
</dbReference>
<comment type="similarity">
    <text evidence="1 5">Belongs to the FliD family.</text>
</comment>
<feature type="domain" description="Flagellar hook-associated protein 2 C-terminal" evidence="7">
    <location>
        <begin position="233"/>
        <end position="458"/>
    </location>
</feature>
<dbReference type="PANTHER" id="PTHR30288:SF0">
    <property type="entry name" value="FLAGELLAR HOOK-ASSOCIATED PROTEIN 2"/>
    <property type="match status" value="1"/>
</dbReference>
<dbReference type="Proteomes" id="UP001593833">
    <property type="component" value="Unassembled WGS sequence"/>
</dbReference>
<sequence>MANIGLIGGVNPNAGVYDLVQQFMQLERTQMNRLESQKAEIQGRGTMLTELRTHLSALRSAVSDFRWGGSSSPVNSFTATSSNTSIANITPEAGAADGQHTLLVQAIARSHSMASLEFSGDETTTLAGTHTLQLTQADETFDISVTVGEEDTNHQVMLKVVDAINLSGADVTATLAQTDSRSGMYRILLSGGSTGTDNIIGGVQDSLGTLAVSLGLAGESSLEEYSANTVQQAADAEFTVDGLAFVSSSNNVDGALTGVVLNLLSASEATVTLTIERDIEAVQSSVEEFITAYNTVVDYVREKTQGADSEGQGRGLFTGNTLFMTLRTHLRTAVMGEVPNLSDPTTLVRLSQIGISASREGNLSISDEDAFTEALQMRPQEVERLFSDADGGVAVRMVEEMDRYVGAGGLVASHKRTIQSHERLLTQQIAREETRLQRREQSLARELAELQNMMSQLSQQQQYISILG</sequence>
<comment type="function">
    <text evidence="5">Required for morphogenesis and for the elongation of the flagellar filament by facilitating polymerization of the flagellin monomers at the tip of growing filament. Forms a capping structure, which prevents flagellin subunits (transported through the central channel of the flagellum) from leaking out without polymerization at the distal end.</text>
</comment>
<evidence type="ECO:0000256" key="2">
    <source>
        <dbReference type="ARBA" id="ARBA00011255"/>
    </source>
</evidence>
<name>A0ABV6YKI2_UNCEI</name>
<accession>A0ABV6YKI2</accession>
<evidence type="ECO:0000256" key="1">
    <source>
        <dbReference type="ARBA" id="ARBA00009764"/>
    </source>
</evidence>
<keyword evidence="8" id="KW-0969">Cilium</keyword>
<evidence type="ECO:0000256" key="4">
    <source>
        <dbReference type="ARBA" id="ARBA00023143"/>
    </source>
</evidence>
<feature type="coiled-coil region" evidence="5">
    <location>
        <begin position="429"/>
        <end position="460"/>
    </location>
</feature>
<dbReference type="Pfam" id="PF02465">
    <property type="entry name" value="FliD_N"/>
    <property type="match status" value="1"/>
</dbReference>
<evidence type="ECO:0000256" key="3">
    <source>
        <dbReference type="ARBA" id="ARBA00023054"/>
    </source>
</evidence>
<organism evidence="8 9">
    <name type="scientific">Eiseniibacteriota bacterium</name>
    <dbReference type="NCBI Taxonomy" id="2212470"/>
    <lineage>
        <taxon>Bacteria</taxon>
        <taxon>Candidatus Eiseniibacteriota</taxon>
    </lineage>
</organism>
<protein>
    <recommendedName>
        <fullName evidence="5">Flagellar hook-associated protein 2</fullName>
        <shortName evidence="5">HAP2</shortName>
    </recommendedName>
    <alternativeName>
        <fullName evidence="5">Flagellar cap protein</fullName>
    </alternativeName>
</protein>
<dbReference type="InterPro" id="IPR003481">
    <property type="entry name" value="FliD_N"/>
</dbReference>
<gene>
    <name evidence="8" type="primary">fliD</name>
    <name evidence="8" type="ORF">ACFL6M_04495</name>
</gene>
<keyword evidence="5" id="KW-0964">Secreted</keyword>
<evidence type="ECO:0000313" key="9">
    <source>
        <dbReference type="Proteomes" id="UP001593833"/>
    </source>
</evidence>
<keyword evidence="8" id="KW-0282">Flagellum</keyword>
<keyword evidence="4 5" id="KW-0975">Bacterial flagellum</keyword>
<feature type="domain" description="Flagellar hook-associated protein 2 N-terminal" evidence="6">
    <location>
        <begin position="17"/>
        <end position="111"/>
    </location>
</feature>
<evidence type="ECO:0000259" key="6">
    <source>
        <dbReference type="Pfam" id="PF02465"/>
    </source>
</evidence>
<dbReference type="InterPro" id="IPR010809">
    <property type="entry name" value="FliD_C"/>
</dbReference>